<evidence type="ECO:0000256" key="3">
    <source>
        <dbReference type="ARBA" id="ARBA00022946"/>
    </source>
</evidence>
<evidence type="ECO:0000256" key="1">
    <source>
        <dbReference type="ARBA" id="ARBA00004173"/>
    </source>
</evidence>
<dbReference type="GeneID" id="59234172"/>
<dbReference type="AlphaFoldDB" id="A0A7H9AW66"/>
<dbReference type="InterPro" id="IPR052571">
    <property type="entry name" value="Mt_RNA_Methyltransferase"/>
</dbReference>
<evidence type="ECO:0000256" key="2">
    <source>
        <dbReference type="ARBA" id="ARBA00022723"/>
    </source>
</evidence>
<dbReference type="RefSeq" id="XP_037142264.1">
    <property type="nucleotide sequence ID" value="XM_037286369.1"/>
</dbReference>
<reference evidence="8 9" key="1">
    <citation type="submission" date="2020-07" db="EMBL/GenBank/DDBJ databases">
        <title>The yeast mating-type switching endonuclease HO is a domesticated member of an unorthodox homing genetic element family.</title>
        <authorList>
            <person name="Coughlan A.Y."/>
            <person name="Lombardi L."/>
            <person name="Braun-Galleani S."/>
            <person name="Martos A.R."/>
            <person name="Galeote V."/>
            <person name="Bigey F."/>
            <person name="Dequin S."/>
            <person name="Byrne K.P."/>
            <person name="Wolfe K.H."/>
        </authorList>
    </citation>
    <scope>NUCLEOTIDE SEQUENCE [LARGE SCALE GENOMIC DNA]</scope>
    <source>
        <strain evidence="8 9">NRRL Y-6702</strain>
    </source>
</reference>
<dbReference type="InterPro" id="IPR029063">
    <property type="entry name" value="SAM-dependent_MTases_sf"/>
</dbReference>
<dbReference type="GO" id="GO:0008168">
    <property type="term" value="F:methyltransferase activity"/>
    <property type="evidence" value="ECO:0007669"/>
    <property type="project" value="InterPro"/>
</dbReference>
<dbReference type="PANTHER" id="PTHR13184:SF5">
    <property type="entry name" value="METHYLTRANSFERASE-LIKE PROTEIN 17, MITOCHONDRIAL"/>
    <property type="match status" value="1"/>
</dbReference>
<dbReference type="OrthoDB" id="421327at2759"/>
<dbReference type="GO" id="GO:0006412">
    <property type="term" value="P:translation"/>
    <property type="evidence" value="ECO:0007669"/>
    <property type="project" value="InterPro"/>
</dbReference>
<dbReference type="Pfam" id="PF09243">
    <property type="entry name" value="Rsm22"/>
    <property type="match status" value="2"/>
</dbReference>
<dbReference type="EMBL" id="CP058604">
    <property type="protein sequence ID" value="QLG70536.1"/>
    <property type="molecule type" value="Genomic_DNA"/>
</dbReference>
<evidence type="ECO:0000256" key="4">
    <source>
        <dbReference type="ARBA" id="ARBA00023004"/>
    </source>
</evidence>
<evidence type="ECO:0000313" key="9">
    <source>
        <dbReference type="Proteomes" id="UP000509704"/>
    </source>
</evidence>
<keyword evidence="3" id="KW-0809">Transit peptide</keyword>
<organism evidence="8 9">
    <name type="scientific">Zygotorulaspora mrakii</name>
    <name type="common">Zygosaccharomyces mrakii</name>
    <dbReference type="NCBI Taxonomy" id="42260"/>
    <lineage>
        <taxon>Eukaryota</taxon>
        <taxon>Fungi</taxon>
        <taxon>Dikarya</taxon>
        <taxon>Ascomycota</taxon>
        <taxon>Saccharomycotina</taxon>
        <taxon>Saccharomycetes</taxon>
        <taxon>Saccharomycetales</taxon>
        <taxon>Saccharomycetaceae</taxon>
        <taxon>Zygotorulaspora</taxon>
    </lineage>
</organism>
<dbReference type="SUPFAM" id="SSF53335">
    <property type="entry name" value="S-adenosyl-L-methionine-dependent methyltransferases"/>
    <property type="match status" value="1"/>
</dbReference>
<keyword evidence="9" id="KW-1185">Reference proteome</keyword>
<keyword evidence="2" id="KW-0479">Metal-binding</keyword>
<proteinExistence type="predicted"/>
<dbReference type="PIRSF" id="PIRSF007797">
    <property type="entry name" value="RSM22"/>
    <property type="match status" value="1"/>
</dbReference>
<evidence type="ECO:0000256" key="5">
    <source>
        <dbReference type="ARBA" id="ARBA00023014"/>
    </source>
</evidence>
<keyword evidence="6" id="KW-0496">Mitochondrion</keyword>
<protein>
    <recommendedName>
        <fullName evidence="10">37S ribosomal protein S22</fullName>
    </recommendedName>
</protein>
<name>A0A7H9AW66_ZYGMR</name>
<comment type="subcellular location">
    <subcellularLocation>
        <location evidence="1">Mitochondrion</location>
    </subcellularLocation>
</comment>
<keyword evidence="4" id="KW-0408">Iron</keyword>
<dbReference type="Proteomes" id="UP000509704">
    <property type="component" value="Chromosome 1"/>
</dbReference>
<dbReference type="InterPro" id="IPR016522">
    <property type="entry name" value="RSM22_mit_bud"/>
</dbReference>
<evidence type="ECO:0008006" key="10">
    <source>
        <dbReference type="Google" id="ProtNLM"/>
    </source>
</evidence>
<evidence type="ECO:0000256" key="6">
    <source>
        <dbReference type="ARBA" id="ARBA00023128"/>
    </source>
</evidence>
<evidence type="ECO:0000256" key="7">
    <source>
        <dbReference type="ARBA" id="ARBA00045681"/>
    </source>
</evidence>
<dbReference type="GO" id="GO:0051536">
    <property type="term" value="F:iron-sulfur cluster binding"/>
    <property type="evidence" value="ECO:0007669"/>
    <property type="project" value="UniProtKB-KW"/>
</dbReference>
<gene>
    <name evidence="8" type="ORF">HG535_0A04760</name>
</gene>
<dbReference type="KEGG" id="zmk:HG535_0A04760"/>
<accession>A0A7H9AW66</accession>
<sequence>MLRSISLKYSAVRRSLSSFSRASLEGLDFENSKYPSNNDLSFGVTVDSEDDIRVIERNDILSQNATSPFRKKDGEPLQGRNSQEARVLPETLQAMSFRDQIELNPLVSQVIKNNILSVQIPNNLRRSASNYYVELYRDKLHRPMKSTMEVDSHIAAIFQQNYAAIYQTLTELRKRLGNRVFNPQNVLDVGYGPATGIVALNDLMGKDYRPKNKEAVIIGHIDMQKRAKLMLSRQLNEVRDETVTVDTAENSDDIVEGEDLVGEVMTKKININTRLTKNVPGSGQYDLIIITHQLLKNEEKFPIQIDDNLEHYLNLLAPGGNLVIVERGNPLGFETISRARQIMIRPENFPDEHGKIPRPWTRGSIKKTKIESKKDEESRANFEDAKRLLKEIDENHGPINEKELEFEPELLRELEKREEENEKASNINFYLKIIAPCPHHRKCPLQVGNPKLYEHDKDNKLKFCNFQKNVLRSKFSMELKKGKILATPWQTPEDGIGMPGMANAGTGRKNGQNYELINYSYLIVERSPCDKESIERIEHERENATNRFEIGSLGDKTQNTWPRIINQPKKRKGHVTLELCGSSGQLEKWTVPKSFDKQIYHDARKSMKSDLWPLEAKTKLKGSVNFNIAKLEMLEKARIKRLKKDAKERDRRIDELFPHAHETMDIGTLAEVYGHDYAKMDKKKT</sequence>
<dbReference type="GO" id="GO:0003735">
    <property type="term" value="F:structural constituent of ribosome"/>
    <property type="evidence" value="ECO:0007669"/>
    <property type="project" value="TreeGrafter"/>
</dbReference>
<dbReference type="GO" id="GO:0005763">
    <property type="term" value="C:mitochondrial small ribosomal subunit"/>
    <property type="evidence" value="ECO:0007669"/>
    <property type="project" value="TreeGrafter"/>
</dbReference>
<keyword evidence="5" id="KW-0411">Iron-sulfur</keyword>
<comment type="function">
    <text evidence="7">Mitochondrial ribosome (mitoribosome) assembly factor. Binds at the interface of the head and body domains of the mitochondrial small ribosomal subunit (mt-SSU), occluding the mRNA channel and preventing compaction of the head domain towards the body. Probable inactive methyltransferase: retains the characteristic folding and ability to bind S-adenosyl-L-methionine, but it probably lost its methyltransferase activity.</text>
</comment>
<dbReference type="GO" id="GO:0046872">
    <property type="term" value="F:metal ion binding"/>
    <property type="evidence" value="ECO:0007669"/>
    <property type="project" value="UniProtKB-KW"/>
</dbReference>
<dbReference type="InterPro" id="IPR015324">
    <property type="entry name" value="Ribosomal_Rsm22-like"/>
</dbReference>
<dbReference type="PANTHER" id="PTHR13184">
    <property type="entry name" value="37S RIBOSOMAL PROTEIN S22"/>
    <property type="match status" value="1"/>
</dbReference>
<evidence type="ECO:0000313" key="8">
    <source>
        <dbReference type="EMBL" id="QLG70536.1"/>
    </source>
</evidence>